<evidence type="ECO:0000256" key="3">
    <source>
        <dbReference type="ARBA" id="ARBA00022679"/>
    </source>
</evidence>
<protein>
    <recommendedName>
        <fullName evidence="2">non-specific protein-tyrosine kinase</fullName>
        <ecNumber evidence="2">2.7.10.2</ecNumber>
    </recommendedName>
</protein>
<accession>A0ABN8XDX2</accession>
<dbReference type="Gene3D" id="3.40.50.300">
    <property type="entry name" value="P-loop containing nucleotide triphosphate hydrolases"/>
    <property type="match status" value="1"/>
</dbReference>
<keyword evidence="7 11" id="KW-0829">Tyrosine-protein kinase</keyword>
<dbReference type="PANTHER" id="PTHR32309:SF13">
    <property type="entry name" value="FERRIC ENTEROBACTIN TRANSPORT PROTEIN FEPE"/>
    <property type="match status" value="1"/>
</dbReference>
<organism evidence="11 12">
    <name type="scientific">Methylocaldum szegediense</name>
    <dbReference type="NCBI Taxonomy" id="73780"/>
    <lineage>
        <taxon>Bacteria</taxon>
        <taxon>Pseudomonadati</taxon>
        <taxon>Pseudomonadota</taxon>
        <taxon>Gammaproteobacteria</taxon>
        <taxon>Methylococcales</taxon>
        <taxon>Methylococcaceae</taxon>
        <taxon>Methylocaldum</taxon>
    </lineage>
</organism>
<keyword evidence="12" id="KW-1185">Reference proteome</keyword>
<dbReference type="CDD" id="cd05387">
    <property type="entry name" value="BY-kinase"/>
    <property type="match status" value="1"/>
</dbReference>
<sequence length="302" mass="32283">MSIIEKALNKALELEQSSTQKGGERAQFAQRAADIEPSSPAPGTASKSEAAPKIHPIDWDLVKSKGMLALDAPHGQLAEEYRLIKRPLLMNAFPEGDNGIERANLILVTSSVPGEGKTFTAVNLALSIAMERDKTVLLIDADVAKPSIAGLLGIPAQKGLIDLLQDKSLGFSDVLIKTDIPNLTLLPAGSLDRHSTELLASDAMKGLAKELSSRYPDRAVIFDSPPLLAASQGAVLATLVGQVVLVVESDVTPQYIVQESLSKLESCEVVGCVLNKTKKGFGFKYYGYGYGYGVYGQQRTES</sequence>
<dbReference type="InterPro" id="IPR050445">
    <property type="entry name" value="Bact_polysacc_biosynth/exp"/>
</dbReference>
<evidence type="ECO:0000259" key="10">
    <source>
        <dbReference type="Pfam" id="PF13614"/>
    </source>
</evidence>
<evidence type="ECO:0000313" key="11">
    <source>
        <dbReference type="EMBL" id="CAI8965690.1"/>
    </source>
</evidence>
<evidence type="ECO:0000256" key="6">
    <source>
        <dbReference type="ARBA" id="ARBA00022840"/>
    </source>
</evidence>
<evidence type="ECO:0000256" key="9">
    <source>
        <dbReference type="SAM" id="MobiDB-lite"/>
    </source>
</evidence>
<dbReference type="InterPro" id="IPR005702">
    <property type="entry name" value="Wzc-like_C"/>
</dbReference>
<gene>
    <name evidence="11" type="ORF">MSZNOR_4760</name>
</gene>
<evidence type="ECO:0000256" key="5">
    <source>
        <dbReference type="ARBA" id="ARBA00022777"/>
    </source>
</evidence>
<reference evidence="11 12" key="1">
    <citation type="submission" date="2023-03" db="EMBL/GenBank/DDBJ databases">
        <authorList>
            <person name="Pearce D."/>
        </authorList>
    </citation>
    <scope>NUCLEOTIDE SEQUENCE [LARGE SCALE GENOMIC DNA]</scope>
    <source>
        <strain evidence="11">Msz</strain>
    </source>
</reference>
<evidence type="ECO:0000313" key="12">
    <source>
        <dbReference type="Proteomes" id="UP001162030"/>
    </source>
</evidence>
<keyword evidence="3 11" id="KW-0808">Transferase</keyword>
<dbReference type="NCBIfam" id="TIGR03018">
    <property type="entry name" value="pepcterm_TyrKin"/>
    <property type="match status" value="1"/>
</dbReference>
<evidence type="ECO:0000256" key="2">
    <source>
        <dbReference type="ARBA" id="ARBA00011903"/>
    </source>
</evidence>
<proteinExistence type="inferred from homology"/>
<comment type="similarity">
    <text evidence="1">Belongs to the CpsD/CapB family.</text>
</comment>
<dbReference type="EMBL" id="OX458333">
    <property type="protein sequence ID" value="CAI8965690.1"/>
    <property type="molecule type" value="Genomic_DNA"/>
</dbReference>
<evidence type="ECO:0000256" key="4">
    <source>
        <dbReference type="ARBA" id="ARBA00022741"/>
    </source>
</evidence>
<dbReference type="GO" id="GO:0004715">
    <property type="term" value="F:non-membrane spanning protein tyrosine kinase activity"/>
    <property type="evidence" value="ECO:0007669"/>
    <property type="project" value="UniProtKB-EC"/>
</dbReference>
<keyword evidence="6" id="KW-0067">ATP-binding</keyword>
<dbReference type="InterPro" id="IPR025669">
    <property type="entry name" value="AAA_dom"/>
</dbReference>
<keyword evidence="5 11" id="KW-0418">Kinase</keyword>
<dbReference type="Proteomes" id="UP001162030">
    <property type="component" value="Chromosome"/>
</dbReference>
<comment type="catalytic activity">
    <reaction evidence="8">
        <text>L-tyrosyl-[protein] + ATP = O-phospho-L-tyrosyl-[protein] + ADP + H(+)</text>
        <dbReference type="Rhea" id="RHEA:10596"/>
        <dbReference type="Rhea" id="RHEA-COMP:10136"/>
        <dbReference type="Rhea" id="RHEA-COMP:20101"/>
        <dbReference type="ChEBI" id="CHEBI:15378"/>
        <dbReference type="ChEBI" id="CHEBI:30616"/>
        <dbReference type="ChEBI" id="CHEBI:46858"/>
        <dbReference type="ChEBI" id="CHEBI:61978"/>
        <dbReference type="ChEBI" id="CHEBI:456216"/>
        <dbReference type="EC" id="2.7.10.2"/>
    </reaction>
</comment>
<evidence type="ECO:0000256" key="8">
    <source>
        <dbReference type="ARBA" id="ARBA00051245"/>
    </source>
</evidence>
<keyword evidence="4" id="KW-0547">Nucleotide-binding</keyword>
<dbReference type="Pfam" id="PF13614">
    <property type="entry name" value="AAA_31"/>
    <property type="match status" value="1"/>
</dbReference>
<dbReference type="SUPFAM" id="SSF52540">
    <property type="entry name" value="P-loop containing nucleoside triphosphate hydrolases"/>
    <property type="match status" value="1"/>
</dbReference>
<name>A0ABN8XDX2_9GAMM</name>
<feature type="domain" description="AAA" evidence="10">
    <location>
        <begin position="107"/>
        <end position="237"/>
    </location>
</feature>
<dbReference type="EC" id="2.7.10.2" evidence="2"/>
<dbReference type="PANTHER" id="PTHR32309">
    <property type="entry name" value="TYROSINE-PROTEIN KINASE"/>
    <property type="match status" value="1"/>
</dbReference>
<dbReference type="InterPro" id="IPR027417">
    <property type="entry name" value="P-loop_NTPase"/>
</dbReference>
<dbReference type="RefSeq" id="WP_026610041.1">
    <property type="nucleotide sequence ID" value="NZ_OX458333.1"/>
</dbReference>
<evidence type="ECO:0000256" key="1">
    <source>
        <dbReference type="ARBA" id="ARBA00007316"/>
    </source>
</evidence>
<feature type="region of interest" description="Disordered" evidence="9">
    <location>
        <begin position="15"/>
        <end position="50"/>
    </location>
</feature>
<evidence type="ECO:0000256" key="7">
    <source>
        <dbReference type="ARBA" id="ARBA00023137"/>
    </source>
</evidence>